<dbReference type="AlphaFoldDB" id="A0A2G9UJW7"/>
<gene>
    <name evidence="1" type="ORF">TELCIR_07600</name>
</gene>
<protein>
    <submittedName>
        <fullName evidence="1">Uncharacterized protein</fullName>
    </submittedName>
</protein>
<sequence>MIQGGNRALEGLERCIDETKSGSDGDDIEIYRYFSGTLLWKASENSMGLRSKALKTEDRRRSKVLEMLCPELGSNGGADIAATLGTLAKERHENPIDILIKFLIMEKGRYQPSTDYVS</sequence>
<dbReference type="EMBL" id="KZ346239">
    <property type="protein sequence ID" value="PIO70544.1"/>
    <property type="molecule type" value="Genomic_DNA"/>
</dbReference>
<evidence type="ECO:0000313" key="1">
    <source>
        <dbReference type="EMBL" id="PIO70544.1"/>
    </source>
</evidence>
<keyword evidence="2" id="KW-1185">Reference proteome</keyword>
<name>A0A2G9UJW7_TELCI</name>
<reference evidence="1 2" key="1">
    <citation type="submission" date="2015-09" db="EMBL/GenBank/DDBJ databases">
        <title>Draft genome of the parasitic nematode Teladorsagia circumcincta isolate WARC Sus (inbred).</title>
        <authorList>
            <person name="Mitreva M."/>
        </authorList>
    </citation>
    <scope>NUCLEOTIDE SEQUENCE [LARGE SCALE GENOMIC DNA]</scope>
    <source>
        <strain evidence="1 2">S</strain>
    </source>
</reference>
<accession>A0A2G9UJW7</accession>
<organism evidence="1 2">
    <name type="scientific">Teladorsagia circumcincta</name>
    <name type="common">Brown stomach worm</name>
    <name type="synonym">Ostertagia circumcincta</name>
    <dbReference type="NCBI Taxonomy" id="45464"/>
    <lineage>
        <taxon>Eukaryota</taxon>
        <taxon>Metazoa</taxon>
        <taxon>Ecdysozoa</taxon>
        <taxon>Nematoda</taxon>
        <taxon>Chromadorea</taxon>
        <taxon>Rhabditida</taxon>
        <taxon>Rhabditina</taxon>
        <taxon>Rhabditomorpha</taxon>
        <taxon>Strongyloidea</taxon>
        <taxon>Trichostrongylidae</taxon>
        <taxon>Teladorsagia</taxon>
    </lineage>
</organism>
<dbReference type="Proteomes" id="UP000230423">
    <property type="component" value="Unassembled WGS sequence"/>
</dbReference>
<evidence type="ECO:0000313" key="2">
    <source>
        <dbReference type="Proteomes" id="UP000230423"/>
    </source>
</evidence>
<proteinExistence type="predicted"/>